<dbReference type="EMBL" id="BART01027970">
    <property type="protein sequence ID" value="GAG99536.1"/>
    <property type="molecule type" value="Genomic_DNA"/>
</dbReference>
<reference evidence="1" key="1">
    <citation type="journal article" date="2014" name="Front. Microbiol.">
        <title>High frequency of phylogenetically diverse reductive dehalogenase-homologous genes in deep subseafloor sedimentary metagenomes.</title>
        <authorList>
            <person name="Kawai M."/>
            <person name="Futagami T."/>
            <person name="Toyoda A."/>
            <person name="Takaki Y."/>
            <person name="Nishi S."/>
            <person name="Hori S."/>
            <person name="Arai W."/>
            <person name="Tsubouchi T."/>
            <person name="Morono Y."/>
            <person name="Uchiyama I."/>
            <person name="Ito T."/>
            <person name="Fujiyama A."/>
            <person name="Inagaki F."/>
            <person name="Takami H."/>
        </authorList>
    </citation>
    <scope>NUCLEOTIDE SEQUENCE</scope>
    <source>
        <strain evidence="1">Expedition CK06-06</strain>
    </source>
</reference>
<organism evidence="1">
    <name type="scientific">marine sediment metagenome</name>
    <dbReference type="NCBI Taxonomy" id="412755"/>
    <lineage>
        <taxon>unclassified sequences</taxon>
        <taxon>metagenomes</taxon>
        <taxon>ecological metagenomes</taxon>
    </lineage>
</organism>
<accession>X1DT16</accession>
<proteinExistence type="predicted"/>
<gene>
    <name evidence="1" type="ORF">S01H4_49448</name>
</gene>
<comment type="caution">
    <text evidence="1">The sequence shown here is derived from an EMBL/GenBank/DDBJ whole genome shotgun (WGS) entry which is preliminary data.</text>
</comment>
<feature type="non-terminal residue" evidence="1">
    <location>
        <position position="1"/>
    </location>
</feature>
<sequence>VIFVSADMLEVYGCKLLYILFCSVVEQYRNFYNKN</sequence>
<dbReference type="AlphaFoldDB" id="X1DT16"/>
<evidence type="ECO:0000313" key="1">
    <source>
        <dbReference type="EMBL" id="GAG99536.1"/>
    </source>
</evidence>
<protein>
    <submittedName>
        <fullName evidence="1">Uncharacterized protein</fullName>
    </submittedName>
</protein>
<name>X1DT16_9ZZZZ</name>